<proteinExistence type="inferred from homology"/>
<feature type="domain" description="Beta-lactamase-related" evidence="3">
    <location>
        <begin position="105"/>
        <end position="447"/>
    </location>
</feature>
<dbReference type="Proteomes" id="UP000054144">
    <property type="component" value="Unassembled WGS sequence"/>
</dbReference>
<accession>A0A0D7AHD8</accession>
<feature type="transmembrane region" description="Helical" evidence="2">
    <location>
        <begin position="35"/>
        <end position="59"/>
    </location>
</feature>
<dbReference type="PANTHER" id="PTHR22935">
    <property type="entry name" value="PENICILLIN-BINDING PROTEIN"/>
    <property type="match status" value="1"/>
</dbReference>
<dbReference type="EMBL" id="KN881666">
    <property type="protein sequence ID" value="KIY51270.1"/>
    <property type="molecule type" value="Genomic_DNA"/>
</dbReference>
<evidence type="ECO:0000313" key="4">
    <source>
        <dbReference type="EMBL" id="KIY51270.1"/>
    </source>
</evidence>
<sequence length="591" mass="65150">MRSEKYNQQDGLRLPVPVHIVIEPTPRDSQIYKVIICYLLSVSVPVVALLWCGILQLNLPSILVPAARQVCRNGPSCKVPLPNLPAYHPPSPHVPEIVDAGLALDAYLSARTSESDIDSLFLSVITPHGPVFERGYGVLKANQTSSKTDTVDSDSIYRIASITKMFTVLETLILRERGILNWDDDVKKFLPNLTYHSYGWAEYLSGAASSSSDTQAPITLRQLASHMAGIGRDYPLSKSPDWPEMRPSINAKLDHSIFRPAENYQFPVYSNAGMDVLGLANVAANKLASDGVDQSESHKDLVKRDIFDPLGMTSSFYRVPEDQAIRDLIAIPAVDSDEADLNFGDAMDPSGGQYSSGRDLASIMKTFLSPTAEGGVVSDYVLREWLRPLHPWSDGTQEVGAPWEIRKIGNENRVYSKGGNLRGYHSQFVLNMDHSYGIIVLVTGEYADTVTLSSDAIERFDPVFKGLLEVETLNAYGGLWQSEDSFALIGIEYGVLYLQVLVVRGIDVLAALHNTEDGNGRPMTMWSTGRLGEFRLGVGRPELNDVPLAGCEPYWISIDPNTYSRGAPVDLIYFEDDMLVYPSAGVRLSRA</sequence>
<dbReference type="InterPro" id="IPR051478">
    <property type="entry name" value="Beta-lactamase-like_AB/R"/>
</dbReference>
<dbReference type="Pfam" id="PF00144">
    <property type="entry name" value="Beta-lactamase"/>
    <property type="match status" value="1"/>
</dbReference>
<dbReference type="SUPFAM" id="SSF56601">
    <property type="entry name" value="beta-lactamase/transpeptidase-like"/>
    <property type="match status" value="1"/>
</dbReference>
<dbReference type="Gene3D" id="3.40.710.10">
    <property type="entry name" value="DD-peptidase/beta-lactamase superfamily"/>
    <property type="match status" value="1"/>
</dbReference>
<keyword evidence="2" id="KW-0472">Membrane</keyword>
<evidence type="ECO:0000313" key="5">
    <source>
        <dbReference type="Proteomes" id="UP000054144"/>
    </source>
</evidence>
<evidence type="ECO:0000259" key="3">
    <source>
        <dbReference type="Pfam" id="PF00144"/>
    </source>
</evidence>
<dbReference type="PANTHER" id="PTHR22935:SF95">
    <property type="entry name" value="BETA-LACTAMASE-LIKE 1-RELATED"/>
    <property type="match status" value="1"/>
</dbReference>
<dbReference type="InterPro" id="IPR012338">
    <property type="entry name" value="Beta-lactam/transpept-like"/>
</dbReference>
<keyword evidence="5" id="KW-1185">Reference proteome</keyword>
<dbReference type="InterPro" id="IPR001466">
    <property type="entry name" value="Beta-lactam-related"/>
</dbReference>
<dbReference type="AlphaFoldDB" id="A0A0D7AHD8"/>
<evidence type="ECO:0000256" key="1">
    <source>
        <dbReference type="ARBA" id="ARBA00038473"/>
    </source>
</evidence>
<organism evidence="4 5">
    <name type="scientific">Fistulina hepatica ATCC 64428</name>
    <dbReference type="NCBI Taxonomy" id="1128425"/>
    <lineage>
        <taxon>Eukaryota</taxon>
        <taxon>Fungi</taxon>
        <taxon>Dikarya</taxon>
        <taxon>Basidiomycota</taxon>
        <taxon>Agaricomycotina</taxon>
        <taxon>Agaricomycetes</taxon>
        <taxon>Agaricomycetidae</taxon>
        <taxon>Agaricales</taxon>
        <taxon>Fistulinaceae</taxon>
        <taxon>Fistulina</taxon>
    </lineage>
</organism>
<keyword evidence="2" id="KW-0812">Transmembrane</keyword>
<keyword evidence="2" id="KW-1133">Transmembrane helix</keyword>
<name>A0A0D7AHD8_9AGAR</name>
<protein>
    <submittedName>
        <fullName evidence="4">Beta-lactamase/transpeptidase-like protein</fullName>
    </submittedName>
</protein>
<evidence type="ECO:0000256" key="2">
    <source>
        <dbReference type="SAM" id="Phobius"/>
    </source>
</evidence>
<dbReference type="OrthoDB" id="428260at2759"/>
<comment type="similarity">
    <text evidence="1">Belongs to the beta-lactamase family.</text>
</comment>
<reference evidence="4 5" key="1">
    <citation type="journal article" date="2015" name="Fungal Genet. Biol.">
        <title>Evolution of novel wood decay mechanisms in Agaricales revealed by the genome sequences of Fistulina hepatica and Cylindrobasidium torrendii.</title>
        <authorList>
            <person name="Floudas D."/>
            <person name="Held B.W."/>
            <person name="Riley R."/>
            <person name="Nagy L.G."/>
            <person name="Koehler G."/>
            <person name="Ransdell A.S."/>
            <person name="Younus H."/>
            <person name="Chow J."/>
            <person name="Chiniquy J."/>
            <person name="Lipzen A."/>
            <person name="Tritt A."/>
            <person name="Sun H."/>
            <person name="Haridas S."/>
            <person name="LaButti K."/>
            <person name="Ohm R.A."/>
            <person name="Kues U."/>
            <person name="Blanchette R.A."/>
            <person name="Grigoriev I.V."/>
            <person name="Minto R.E."/>
            <person name="Hibbett D.S."/>
        </authorList>
    </citation>
    <scope>NUCLEOTIDE SEQUENCE [LARGE SCALE GENOMIC DNA]</scope>
    <source>
        <strain evidence="4 5">ATCC 64428</strain>
    </source>
</reference>
<gene>
    <name evidence="4" type="ORF">FISHEDRAFT_37589</name>
</gene>